<reference evidence="1 2" key="1">
    <citation type="journal article" date="2015" name="Genome Announc.">
        <title>Expanding the biotechnology potential of lactobacilli through comparative genomics of 213 strains and associated genera.</title>
        <authorList>
            <person name="Sun Z."/>
            <person name="Harris H.M."/>
            <person name="McCann A."/>
            <person name="Guo C."/>
            <person name="Argimon S."/>
            <person name="Zhang W."/>
            <person name="Yang X."/>
            <person name="Jeffery I.B."/>
            <person name="Cooney J.C."/>
            <person name="Kagawa T.F."/>
            <person name="Liu W."/>
            <person name="Song Y."/>
            <person name="Salvetti E."/>
            <person name="Wrobel A."/>
            <person name="Rasinkangas P."/>
            <person name="Parkhill J."/>
            <person name="Rea M.C."/>
            <person name="O'Sullivan O."/>
            <person name="Ritari J."/>
            <person name="Douillard F.P."/>
            <person name="Paul Ross R."/>
            <person name="Yang R."/>
            <person name="Briner A.E."/>
            <person name="Felis G.E."/>
            <person name="de Vos W.M."/>
            <person name="Barrangou R."/>
            <person name="Klaenhammer T.R."/>
            <person name="Caufield P.W."/>
            <person name="Cui Y."/>
            <person name="Zhang H."/>
            <person name="O'Toole P.W."/>
        </authorList>
    </citation>
    <scope>NUCLEOTIDE SEQUENCE [LARGE SCALE GENOMIC DNA]</scope>
    <source>
        <strain evidence="1 2">DSM 18933</strain>
    </source>
</reference>
<keyword evidence="2" id="KW-1185">Reference proteome</keyword>
<evidence type="ECO:0000313" key="1">
    <source>
        <dbReference type="EMBL" id="KRM19327.1"/>
    </source>
</evidence>
<dbReference type="Proteomes" id="UP000051054">
    <property type="component" value="Unassembled WGS sequence"/>
</dbReference>
<protein>
    <recommendedName>
        <fullName evidence="3">Transposase</fullName>
    </recommendedName>
</protein>
<dbReference type="STRING" id="1423755.FC40_GL000254"/>
<gene>
    <name evidence="1" type="ORF">FC40_GL000254</name>
</gene>
<dbReference type="AlphaFoldDB" id="A0A0R1WNK7"/>
<dbReference type="OrthoDB" id="9813731at2"/>
<sequence>MNKDEAIKFFMENKDKLDINEISEKVGVGVETLEKWNQDFIKNDKVDDILGMVKGALKFGK</sequence>
<name>A0A0R1WNK7_9LACO</name>
<comment type="caution">
    <text evidence="1">The sequence shown here is derived from an EMBL/GenBank/DDBJ whole genome shotgun (WGS) entry which is preliminary data.</text>
</comment>
<evidence type="ECO:0000313" key="2">
    <source>
        <dbReference type="Proteomes" id="UP000051054"/>
    </source>
</evidence>
<accession>A0A0R1WNK7</accession>
<evidence type="ECO:0008006" key="3">
    <source>
        <dbReference type="Google" id="ProtNLM"/>
    </source>
</evidence>
<dbReference type="RefSeq" id="WP_025022599.1">
    <property type="nucleotide sequence ID" value="NZ_AZGD01000057.1"/>
</dbReference>
<organism evidence="1 2">
    <name type="scientific">Ligilactobacillus hayakitensis DSM 18933 = JCM 14209</name>
    <dbReference type="NCBI Taxonomy" id="1423755"/>
    <lineage>
        <taxon>Bacteria</taxon>
        <taxon>Bacillati</taxon>
        <taxon>Bacillota</taxon>
        <taxon>Bacilli</taxon>
        <taxon>Lactobacillales</taxon>
        <taxon>Lactobacillaceae</taxon>
        <taxon>Ligilactobacillus</taxon>
    </lineage>
</organism>
<dbReference type="PATRIC" id="fig|1423755.3.peg.275"/>
<dbReference type="EMBL" id="AZGD01000057">
    <property type="protein sequence ID" value="KRM19327.1"/>
    <property type="molecule type" value="Genomic_DNA"/>
</dbReference>
<proteinExistence type="predicted"/>